<dbReference type="Pfam" id="PF11905">
    <property type="entry name" value="DUF3425"/>
    <property type="match status" value="1"/>
</dbReference>
<dbReference type="Proteomes" id="UP000007115">
    <property type="component" value="Unassembled WGS sequence"/>
</dbReference>
<protein>
    <recommendedName>
        <fullName evidence="4">BZIP domain-containing protein</fullName>
    </recommendedName>
</protein>
<feature type="compositionally biased region" description="Low complexity" evidence="1">
    <location>
        <begin position="111"/>
        <end position="120"/>
    </location>
</feature>
<organism evidence="2 3">
    <name type="scientific">Hypocrea virens (strain Gv29-8 / FGSC 10586)</name>
    <name type="common">Gliocladium virens</name>
    <name type="synonym">Trichoderma virens</name>
    <dbReference type="NCBI Taxonomy" id="413071"/>
    <lineage>
        <taxon>Eukaryota</taxon>
        <taxon>Fungi</taxon>
        <taxon>Dikarya</taxon>
        <taxon>Ascomycota</taxon>
        <taxon>Pezizomycotina</taxon>
        <taxon>Sordariomycetes</taxon>
        <taxon>Hypocreomycetidae</taxon>
        <taxon>Hypocreales</taxon>
        <taxon>Hypocreaceae</taxon>
        <taxon>Trichoderma</taxon>
    </lineage>
</organism>
<evidence type="ECO:0000313" key="3">
    <source>
        <dbReference type="Proteomes" id="UP000007115"/>
    </source>
</evidence>
<keyword evidence="3" id="KW-1185">Reference proteome</keyword>
<dbReference type="GeneID" id="25787391"/>
<accession>G9NBK1</accession>
<feature type="compositionally biased region" description="Polar residues" evidence="1">
    <location>
        <begin position="136"/>
        <end position="147"/>
    </location>
</feature>
<evidence type="ECO:0008006" key="4">
    <source>
        <dbReference type="Google" id="ProtNLM"/>
    </source>
</evidence>
<gene>
    <name evidence="2" type="ORF">TRIVIDRAFT_127331</name>
</gene>
<dbReference type="PANTHER" id="PTHR38116">
    <property type="entry name" value="CHROMOSOME 7, WHOLE GENOME SHOTGUN SEQUENCE"/>
    <property type="match status" value="1"/>
</dbReference>
<dbReference type="RefSeq" id="XP_013950401.1">
    <property type="nucleotide sequence ID" value="XM_014094926.1"/>
</dbReference>
<feature type="compositionally biased region" description="Polar residues" evidence="1">
    <location>
        <begin position="83"/>
        <end position="102"/>
    </location>
</feature>
<dbReference type="OMA" id="ITRSMYC"/>
<dbReference type="VEuPathDB" id="FungiDB:TRIVIDRAFT_127331"/>
<feature type="region of interest" description="Disordered" evidence="1">
    <location>
        <begin position="74"/>
        <end position="147"/>
    </location>
</feature>
<dbReference type="EMBL" id="ABDF02000091">
    <property type="protein sequence ID" value="EHK16206.1"/>
    <property type="molecule type" value="Genomic_DNA"/>
</dbReference>
<dbReference type="OrthoDB" id="5973539at2759"/>
<feature type="non-terminal residue" evidence="2">
    <location>
        <position position="400"/>
    </location>
</feature>
<feature type="compositionally biased region" description="Polar residues" evidence="1">
    <location>
        <begin position="1"/>
        <end position="13"/>
    </location>
</feature>
<reference evidence="2 3" key="1">
    <citation type="journal article" date="2011" name="Genome Biol.">
        <title>Comparative genome sequence analysis underscores mycoparasitism as the ancestral life style of Trichoderma.</title>
        <authorList>
            <person name="Kubicek C.P."/>
            <person name="Herrera-Estrella A."/>
            <person name="Seidl-Seiboth V."/>
            <person name="Martinez D.A."/>
            <person name="Druzhinina I.S."/>
            <person name="Thon M."/>
            <person name="Zeilinger S."/>
            <person name="Casas-Flores S."/>
            <person name="Horwitz B.A."/>
            <person name="Mukherjee P.K."/>
            <person name="Mukherjee M."/>
            <person name="Kredics L."/>
            <person name="Alcaraz L.D."/>
            <person name="Aerts A."/>
            <person name="Antal Z."/>
            <person name="Atanasova L."/>
            <person name="Cervantes-Badillo M.G."/>
            <person name="Challacombe J."/>
            <person name="Chertkov O."/>
            <person name="McCluskey K."/>
            <person name="Coulpier F."/>
            <person name="Deshpande N."/>
            <person name="von Doehren H."/>
            <person name="Ebbole D.J."/>
            <person name="Esquivel-Naranjo E.U."/>
            <person name="Fekete E."/>
            <person name="Flipphi M."/>
            <person name="Glaser F."/>
            <person name="Gomez-Rodriguez E.Y."/>
            <person name="Gruber S."/>
            <person name="Han C."/>
            <person name="Henrissat B."/>
            <person name="Hermosa R."/>
            <person name="Hernandez-Onate M."/>
            <person name="Karaffa L."/>
            <person name="Kosti I."/>
            <person name="Le Crom S."/>
            <person name="Lindquist E."/>
            <person name="Lucas S."/>
            <person name="Luebeck M."/>
            <person name="Luebeck P.S."/>
            <person name="Margeot A."/>
            <person name="Metz B."/>
            <person name="Misra M."/>
            <person name="Nevalainen H."/>
            <person name="Omann M."/>
            <person name="Packer N."/>
            <person name="Perrone G."/>
            <person name="Uresti-Rivera E.E."/>
            <person name="Salamov A."/>
            <person name="Schmoll M."/>
            <person name="Seiboth B."/>
            <person name="Shapiro H."/>
            <person name="Sukno S."/>
            <person name="Tamayo-Ramos J.A."/>
            <person name="Tisch D."/>
            <person name="Wiest A."/>
            <person name="Wilkinson H.H."/>
            <person name="Zhang M."/>
            <person name="Coutinho P.M."/>
            <person name="Kenerley C.M."/>
            <person name="Monte E."/>
            <person name="Baker S.E."/>
            <person name="Grigoriev I.V."/>
        </authorList>
    </citation>
    <scope>NUCLEOTIDE SEQUENCE [LARGE SCALE GENOMIC DNA]</scope>
    <source>
        <strain evidence="3">Gv29-8 / FGSC 10586</strain>
    </source>
</reference>
<dbReference type="InterPro" id="IPR021833">
    <property type="entry name" value="DUF3425"/>
</dbReference>
<comment type="caution">
    <text evidence="2">The sequence shown here is derived from an EMBL/GenBank/DDBJ whole genome shotgun (WGS) entry which is preliminary data.</text>
</comment>
<dbReference type="CDD" id="cd14688">
    <property type="entry name" value="bZIP_YAP"/>
    <property type="match status" value="1"/>
</dbReference>
<dbReference type="HOGENOM" id="CLU_033726_4_2_1"/>
<dbReference type="eggNOG" id="ENOG502SP0F">
    <property type="taxonomic scope" value="Eukaryota"/>
</dbReference>
<dbReference type="PANTHER" id="PTHR38116:SF5">
    <property type="entry name" value="BZIP DOMAIN-CONTAINING PROTEIN"/>
    <property type="match status" value="1"/>
</dbReference>
<dbReference type="InParanoid" id="G9NBK1"/>
<evidence type="ECO:0000256" key="1">
    <source>
        <dbReference type="SAM" id="MobiDB-lite"/>
    </source>
</evidence>
<proteinExistence type="predicted"/>
<dbReference type="AlphaFoldDB" id="G9NBK1"/>
<sequence length="400" mass="45194">MPSQSLEAPQQDRSSLKHKKKPVRRDKEKRRQQNIQAQKKYRKCLSSVTNTLVSQMREKQRQRLETLEAIAASARQNHAIERPSQSTNPSELPTHNCSSNSLDHGISKPLSSFGIGNSPPISSPPASTPGEWQLQLPPSNTTHSLPPSPTWDSCTLVGSSFLIHDKTRQGSSPYWTKTIDCGCLTPHVRLRTRDPYSNNDMQVISFSADGVAADPYMSNVIRIERVCIATALYTLMKYVGIEEGIFCADDSPSPFYRPGLEIADDAMRDRTIGMVQQMFKTLKPDLRPIAEQITVEHHPYIDILPFPTLRRNLIIHQNEIDEDEFLNDTLTGLVCWGGAGTTKRDPDSVTGHAVTGNLWDVRSWEAKVWFLKKYWWLLGGEEGELVRQSEWWQSVRGEEA</sequence>
<feature type="region of interest" description="Disordered" evidence="1">
    <location>
        <begin position="1"/>
        <end position="43"/>
    </location>
</feature>
<evidence type="ECO:0000313" key="2">
    <source>
        <dbReference type="EMBL" id="EHK16206.1"/>
    </source>
</evidence>
<name>G9NBK1_HYPVG</name>